<name>A0A2S7XR65_9GAMM</name>
<keyword evidence="5" id="KW-0902">Two-component regulatory system</keyword>
<dbReference type="SMART" id="SM00387">
    <property type="entry name" value="HATPase_c"/>
    <property type="match status" value="1"/>
</dbReference>
<keyword evidence="4" id="KW-0418">Kinase</keyword>
<evidence type="ECO:0000256" key="4">
    <source>
        <dbReference type="ARBA" id="ARBA00022777"/>
    </source>
</evidence>
<dbReference type="OrthoDB" id="5563233at2"/>
<comment type="catalytic activity">
    <reaction evidence="1">
        <text>ATP + protein L-histidine = ADP + protein N-phospho-L-histidine.</text>
        <dbReference type="EC" id="2.7.13.3"/>
    </reaction>
</comment>
<dbReference type="Pfam" id="PF02518">
    <property type="entry name" value="HATPase_c"/>
    <property type="match status" value="1"/>
</dbReference>
<dbReference type="InterPro" id="IPR003594">
    <property type="entry name" value="HATPase_dom"/>
</dbReference>
<protein>
    <recommendedName>
        <fullName evidence="2">histidine kinase</fullName>
        <ecNumber evidence="2">2.7.13.3</ecNumber>
    </recommendedName>
</protein>
<evidence type="ECO:0000256" key="5">
    <source>
        <dbReference type="ARBA" id="ARBA00023012"/>
    </source>
</evidence>
<dbReference type="AlphaFoldDB" id="A0A2S7XR65"/>
<evidence type="ECO:0000313" key="8">
    <source>
        <dbReference type="Proteomes" id="UP000239936"/>
    </source>
</evidence>
<dbReference type="SUPFAM" id="SSF55874">
    <property type="entry name" value="ATPase domain of HSP90 chaperone/DNA topoisomerase II/histidine kinase"/>
    <property type="match status" value="1"/>
</dbReference>
<keyword evidence="3" id="KW-0808">Transferase</keyword>
<proteinExistence type="predicted"/>
<evidence type="ECO:0000259" key="6">
    <source>
        <dbReference type="PROSITE" id="PS50109"/>
    </source>
</evidence>
<organism evidence="7 8">
    <name type="scientific">Chromatium okenii</name>
    <dbReference type="NCBI Taxonomy" id="61644"/>
    <lineage>
        <taxon>Bacteria</taxon>
        <taxon>Pseudomonadati</taxon>
        <taxon>Pseudomonadota</taxon>
        <taxon>Gammaproteobacteria</taxon>
        <taxon>Chromatiales</taxon>
        <taxon>Chromatiaceae</taxon>
        <taxon>Chromatium</taxon>
    </lineage>
</organism>
<comment type="caution">
    <text evidence="7">The sequence shown here is derived from an EMBL/GenBank/DDBJ whole genome shotgun (WGS) entry which is preliminary data.</text>
</comment>
<evidence type="ECO:0000313" key="7">
    <source>
        <dbReference type="EMBL" id="PQJ95891.1"/>
    </source>
</evidence>
<dbReference type="GO" id="GO:0000160">
    <property type="term" value="P:phosphorelay signal transduction system"/>
    <property type="evidence" value="ECO:0007669"/>
    <property type="project" value="UniProtKB-KW"/>
</dbReference>
<reference evidence="7 8" key="1">
    <citation type="submission" date="2018-01" db="EMBL/GenBank/DDBJ databases">
        <title>The complete genome sequence of Chromatium okenii LaCa, a purple sulfur bacterium with a turbulent life.</title>
        <authorList>
            <person name="Luedin S.M."/>
            <person name="Liechti N."/>
            <person name="Storelli N."/>
            <person name="Danza F."/>
            <person name="Wittwer M."/>
            <person name="Pothier J.F."/>
            <person name="Tonolla M.A."/>
        </authorList>
    </citation>
    <scope>NUCLEOTIDE SEQUENCE [LARGE SCALE GENOMIC DNA]</scope>
    <source>
        <strain evidence="7 8">LaCa</strain>
    </source>
</reference>
<sequence>MPPLPLHIYTDPTRARQIIFNLLSNAIKFTDVGAVRLIISFISEQELLAISVQDTGCGIEDEHIEALFEPLRKQSVPPRGVLVALAWGCRFPKNWRNNLAAKFRSPAQSMLVRIYCHAGNWTD</sequence>
<keyword evidence="8" id="KW-1185">Reference proteome</keyword>
<gene>
    <name evidence="7" type="ORF">CXB77_08370</name>
</gene>
<dbReference type="GO" id="GO:0004673">
    <property type="term" value="F:protein histidine kinase activity"/>
    <property type="evidence" value="ECO:0007669"/>
    <property type="project" value="UniProtKB-EC"/>
</dbReference>
<feature type="domain" description="Histidine kinase" evidence="6">
    <location>
        <begin position="1"/>
        <end position="86"/>
    </location>
</feature>
<dbReference type="PROSITE" id="PS50109">
    <property type="entry name" value="HIS_KIN"/>
    <property type="match status" value="1"/>
</dbReference>
<dbReference type="PANTHER" id="PTHR43711:SF1">
    <property type="entry name" value="HISTIDINE KINASE 1"/>
    <property type="match status" value="1"/>
</dbReference>
<dbReference type="EMBL" id="PPGH01000035">
    <property type="protein sequence ID" value="PQJ95891.1"/>
    <property type="molecule type" value="Genomic_DNA"/>
</dbReference>
<evidence type="ECO:0000256" key="3">
    <source>
        <dbReference type="ARBA" id="ARBA00022679"/>
    </source>
</evidence>
<evidence type="ECO:0000256" key="2">
    <source>
        <dbReference type="ARBA" id="ARBA00012438"/>
    </source>
</evidence>
<dbReference type="Gene3D" id="3.30.565.10">
    <property type="entry name" value="Histidine kinase-like ATPase, C-terminal domain"/>
    <property type="match status" value="1"/>
</dbReference>
<accession>A0A2S7XR65</accession>
<dbReference type="PANTHER" id="PTHR43711">
    <property type="entry name" value="TWO-COMPONENT HISTIDINE KINASE"/>
    <property type="match status" value="1"/>
</dbReference>
<dbReference type="InterPro" id="IPR036890">
    <property type="entry name" value="HATPase_C_sf"/>
</dbReference>
<dbReference type="InterPro" id="IPR005467">
    <property type="entry name" value="His_kinase_dom"/>
</dbReference>
<dbReference type="InterPro" id="IPR050736">
    <property type="entry name" value="Sensor_HK_Regulatory"/>
</dbReference>
<dbReference type="Proteomes" id="UP000239936">
    <property type="component" value="Unassembled WGS sequence"/>
</dbReference>
<dbReference type="EC" id="2.7.13.3" evidence="2"/>
<evidence type="ECO:0000256" key="1">
    <source>
        <dbReference type="ARBA" id="ARBA00000085"/>
    </source>
</evidence>